<proteinExistence type="predicted"/>
<sequence>MEMNPFIRTSPPTMSTVLSQRLKKIKYCYYGYTVFTSDFSVKPMVA</sequence>
<accession>A0A0E9R615</accession>
<dbReference type="AlphaFoldDB" id="A0A0E9R615"/>
<reference evidence="1" key="2">
    <citation type="journal article" date="2015" name="Fish Shellfish Immunol.">
        <title>Early steps in the European eel (Anguilla anguilla)-Vibrio vulnificus interaction in the gills: Role of the RtxA13 toxin.</title>
        <authorList>
            <person name="Callol A."/>
            <person name="Pajuelo D."/>
            <person name="Ebbesson L."/>
            <person name="Teles M."/>
            <person name="MacKenzie S."/>
            <person name="Amaro C."/>
        </authorList>
    </citation>
    <scope>NUCLEOTIDE SEQUENCE</scope>
</reference>
<organism evidence="1">
    <name type="scientific">Anguilla anguilla</name>
    <name type="common">European freshwater eel</name>
    <name type="synonym">Muraena anguilla</name>
    <dbReference type="NCBI Taxonomy" id="7936"/>
    <lineage>
        <taxon>Eukaryota</taxon>
        <taxon>Metazoa</taxon>
        <taxon>Chordata</taxon>
        <taxon>Craniata</taxon>
        <taxon>Vertebrata</taxon>
        <taxon>Euteleostomi</taxon>
        <taxon>Actinopterygii</taxon>
        <taxon>Neopterygii</taxon>
        <taxon>Teleostei</taxon>
        <taxon>Anguilliformes</taxon>
        <taxon>Anguillidae</taxon>
        <taxon>Anguilla</taxon>
    </lineage>
</organism>
<protein>
    <submittedName>
        <fullName evidence="1">Uncharacterized protein</fullName>
    </submittedName>
</protein>
<name>A0A0E9R615_ANGAN</name>
<dbReference type="EMBL" id="GBXM01084018">
    <property type="protein sequence ID" value="JAH24559.1"/>
    <property type="molecule type" value="Transcribed_RNA"/>
</dbReference>
<reference evidence="1" key="1">
    <citation type="submission" date="2014-11" db="EMBL/GenBank/DDBJ databases">
        <authorList>
            <person name="Amaro Gonzalez C."/>
        </authorList>
    </citation>
    <scope>NUCLEOTIDE SEQUENCE</scope>
</reference>
<evidence type="ECO:0000313" key="1">
    <source>
        <dbReference type="EMBL" id="JAH24559.1"/>
    </source>
</evidence>